<dbReference type="SUPFAM" id="SSF52317">
    <property type="entry name" value="Class I glutamine amidotransferase-like"/>
    <property type="match status" value="1"/>
</dbReference>
<feature type="domain" description="Beta-galactosidase C-terminal" evidence="9">
    <location>
        <begin position="621"/>
        <end position="659"/>
    </location>
</feature>
<dbReference type="Gene3D" id="2.60.40.1180">
    <property type="entry name" value="Golgi alpha-mannosidase II"/>
    <property type="match status" value="1"/>
</dbReference>
<dbReference type="InterPro" id="IPR017853">
    <property type="entry name" value="GH"/>
</dbReference>
<dbReference type="CDD" id="cd03143">
    <property type="entry name" value="A4_beta-galactosidase_middle_domain"/>
    <property type="match status" value="1"/>
</dbReference>
<evidence type="ECO:0000256" key="2">
    <source>
        <dbReference type="ARBA" id="ARBA00005940"/>
    </source>
</evidence>
<evidence type="ECO:0000259" key="9">
    <source>
        <dbReference type="Pfam" id="PF08533"/>
    </source>
</evidence>
<dbReference type="Pfam" id="PF08533">
    <property type="entry name" value="Glyco_hydro_42C"/>
    <property type="match status" value="1"/>
</dbReference>
<feature type="domain" description="Beta-galactosidase trimerisation" evidence="8">
    <location>
        <begin position="398"/>
        <end position="602"/>
    </location>
</feature>
<dbReference type="InterPro" id="IPR013780">
    <property type="entry name" value="Glyco_hydro_b"/>
</dbReference>
<dbReference type="RefSeq" id="WP_342756880.1">
    <property type="nucleotide sequence ID" value="NZ_CP146256.1"/>
</dbReference>
<accession>A0ABZ3EVB2</accession>
<dbReference type="PIRSF" id="PIRSF001084">
    <property type="entry name" value="B-galactosidase"/>
    <property type="match status" value="1"/>
</dbReference>
<dbReference type="InterPro" id="IPR003476">
    <property type="entry name" value="Glyco_hydro_42"/>
</dbReference>
<comment type="catalytic activity">
    <reaction evidence="1 6">
        <text>Hydrolysis of terminal non-reducing beta-D-galactose residues in beta-D-galactosides.</text>
        <dbReference type="EC" id="3.2.1.23"/>
    </reaction>
</comment>
<dbReference type="Proteomes" id="UP001451571">
    <property type="component" value="Chromosome"/>
</dbReference>
<gene>
    <name evidence="10" type="ORF">V6984_17460</name>
</gene>
<organism evidence="10 11">
    <name type="scientific">Kineothrix sedimenti</name>
    <dbReference type="NCBI Taxonomy" id="3123317"/>
    <lineage>
        <taxon>Bacteria</taxon>
        <taxon>Bacillati</taxon>
        <taxon>Bacillota</taxon>
        <taxon>Clostridia</taxon>
        <taxon>Lachnospirales</taxon>
        <taxon>Lachnospiraceae</taxon>
        <taxon>Kineothrix</taxon>
    </lineage>
</organism>
<comment type="similarity">
    <text evidence="2 6">Belongs to the glycosyl hydrolase 42 family.</text>
</comment>
<evidence type="ECO:0000256" key="6">
    <source>
        <dbReference type="PIRNR" id="PIRNR001084"/>
    </source>
</evidence>
<feature type="domain" description="Glycoside hydrolase family 42 N-terminal" evidence="7">
    <location>
        <begin position="15"/>
        <end position="386"/>
    </location>
</feature>
<dbReference type="Gene3D" id="3.20.20.80">
    <property type="entry name" value="Glycosidases"/>
    <property type="match status" value="1"/>
</dbReference>
<sequence length="687" mass="78646">MELYQKMNKILYGGDYNPEQWPEEIRREDMELLKKAGIDIVTLNVFNWSLLQPEEEVYDFTVLDEVVELVSEAGLQICMATGTAAHPAWMARKYPDILRTNFQGVKRKFGGRHNSCPNSPTFQRLSPELAGRVAQRYKDRKNILLWHVGNEYEGACYCENCEKAFRLWLKEKYHTLERLNKEWNTRFWGHIFYDWEEIVAPNLLSEHFEETRSMNQPITLDYMRFNSDSMLANYRAESDSIRRFIPDAVVTTNFMGAYKPLDYRKWAPYLDIVSWDSYPPAGAEPACCAMNHDLMRGLKNGQSFLLMEQTPSVCNWLTDNRVKRPGVMRLLSYQAVAHGADSVMFFQIRRSVAGCEKFHGAVIDHAGSSNTRVFLECSRLGGELKALGDSFTGGRTFAKTALIFDWDTWWALECSAGPSARLKYLEEFYLYYKAFYELQVPVDIIGMGGDFSRYELIAAPLFYMIKDGAAERLEEFAAEGKTAVFSYLSGYVNENDTITSGGYPGKLRKLAGIWVEEIDSLPEKSSNSFCYKGKEYPAQLICDLMHSEGAEVLASYESDFYAGMPVLTRSTYGKGSVYYIGTRSSEKFYKELFLEICKERNICAADGADVERGRERAEKNVEMAAREKDGSQYLFLLNHGEHETEVYIKAGGTELLSGESKPPESVWRLEAKGVRIILAEEQKHRRE</sequence>
<evidence type="ECO:0000256" key="4">
    <source>
        <dbReference type="ARBA" id="ARBA00022801"/>
    </source>
</evidence>
<protein>
    <recommendedName>
        <fullName evidence="3 6">Beta-galactosidase</fullName>
        <shortName evidence="6">Beta-gal</shortName>
        <ecNumber evidence="3 6">3.2.1.23</ecNumber>
    </recommendedName>
</protein>
<dbReference type="Gene3D" id="3.40.50.880">
    <property type="match status" value="1"/>
</dbReference>
<evidence type="ECO:0000259" key="7">
    <source>
        <dbReference type="Pfam" id="PF02449"/>
    </source>
</evidence>
<dbReference type="EC" id="3.2.1.23" evidence="3 6"/>
<evidence type="ECO:0000256" key="5">
    <source>
        <dbReference type="ARBA" id="ARBA00023295"/>
    </source>
</evidence>
<keyword evidence="11" id="KW-1185">Reference proteome</keyword>
<dbReference type="InterPro" id="IPR029062">
    <property type="entry name" value="Class_I_gatase-like"/>
</dbReference>
<evidence type="ECO:0000256" key="3">
    <source>
        <dbReference type="ARBA" id="ARBA00012756"/>
    </source>
</evidence>
<evidence type="ECO:0000313" key="11">
    <source>
        <dbReference type="Proteomes" id="UP001451571"/>
    </source>
</evidence>
<evidence type="ECO:0000256" key="1">
    <source>
        <dbReference type="ARBA" id="ARBA00001412"/>
    </source>
</evidence>
<reference evidence="10 11" key="1">
    <citation type="submission" date="2024-02" db="EMBL/GenBank/DDBJ databases">
        <title>Bacterial strain from lacustrine sediment.</title>
        <authorList>
            <person name="Petit C."/>
            <person name="Fadhlaoui K."/>
        </authorList>
    </citation>
    <scope>NUCLEOTIDE SEQUENCE [LARGE SCALE GENOMIC DNA]</scope>
    <source>
        <strain evidence="10 11">IPX-CK</strain>
    </source>
</reference>
<evidence type="ECO:0000259" key="8">
    <source>
        <dbReference type="Pfam" id="PF08532"/>
    </source>
</evidence>
<dbReference type="InterPro" id="IPR013739">
    <property type="entry name" value="Beta_galactosidase_C"/>
</dbReference>
<dbReference type="PANTHER" id="PTHR36447:SF1">
    <property type="entry name" value="BETA-GALACTOSIDASE GANA"/>
    <property type="match status" value="1"/>
</dbReference>
<keyword evidence="4 6" id="KW-0378">Hydrolase</keyword>
<proteinExistence type="inferred from homology"/>
<dbReference type="Pfam" id="PF02449">
    <property type="entry name" value="Glyco_hydro_42"/>
    <property type="match status" value="1"/>
</dbReference>
<name>A0ABZ3EVB2_9FIRM</name>
<dbReference type="EMBL" id="CP146256">
    <property type="protein sequence ID" value="XAH73272.1"/>
    <property type="molecule type" value="Genomic_DNA"/>
</dbReference>
<dbReference type="Pfam" id="PF08532">
    <property type="entry name" value="Glyco_hydro_42M"/>
    <property type="match status" value="1"/>
</dbReference>
<dbReference type="InterPro" id="IPR013529">
    <property type="entry name" value="Glyco_hydro_42_N"/>
</dbReference>
<evidence type="ECO:0000313" key="10">
    <source>
        <dbReference type="EMBL" id="XAH73272.1"/>
    </source>
</evidence>
<dbReference type="InterPro" id="IPR013738">
    <property type="entry name" value="Beta_galactosidase_Trimer"/>
</dbReference>
<keyword evidence="5 6" id="KW-0326">Glycosidase</keyword>
<dbReference type="SUPFAM" id="SSF51445">
    <property type="entry name" value="(Trans)glycosidases"/>
    <property type="match status" value="1"/>
</dbReference>
<dbReference type="PANTHER" id="PTHR36447">
    <property type="entry name" value="BETA-GALACTOSIDASE GANA"/>
    <property type="match status" value="1"/>
</dbReference>